<dbReference type="EMBL" id="JABFUD020000024">
    <property type="protein sequence ID" value="KAI5059875.1"/>
    <property type="molecule type" value="Genomic_DNA"/>
</dbReference>
<dbReference type="InterPro" id="IPR036291">
    <property type="entry name" value="NAD(P)-bd_dom_sf"/>
</dbReference>
<feature type="domain" description="3-beta hydroxysteroid dehydrogenase/isomerase" evidence="5">
    <location>
        <begin position="42"/>
        <end position="272"/>
    </location>
</feature>
<dbReference type="SUPFAM" id="SSF51735">
    <property type="entry name" value="NAD(P)-binding Rossmann-fold domains"/>
    <property type="match status" value="1"/>
</dbReference>
<dbReference type="PANTHER" id="PTHR43245:SF51">
    <property type="entry name" value="SHORT CHAIN DEHYDROGENASE_REDUCTASE FAMILY 42E, MEMBER 2"/>
    <property type="match status" value="1"/>
</dbReference>
<evidence type="ECO:0000256" key="2">
    <source>
        <dbReference type="ARBA" id="ARBA00023002"/>
    </source>
</evidence>
<dbReference type="Proteomes" id="UP000886520">
    <property type="component" value="Chromosome 24"/>
</dbReference>
<evidence type="ECO:0000313" key="6">
    <source>
        <dbReference type="EMBL" id="KAI5059875.1"/>
    </source>
</evidence>
<dbReference type="Pfam" id="PF01073">
    <property type="entry name" value="3Beta_HSD"/>
    <property type="match status" value="1"/>
</dbReference>
<evidence type="ECO:0000256" key="3">
    <source>
        <dbReference type="SAM" id="Phobius"/>
    </source>
</evidence>
<dbReference type="GO" id="GO:0016616">
    <property type="term" value="F:oxidoreductase activity, acting on the CH-OH group of donors, NAD or NADP as acceptor"/>
    <property type="evidence" value="ECO:0007669"/>
    <property type="project" value="InterPro"/>
</dbReference>
<evidence type="ECO:0000256" key="4">
    <source>
        <dbReference type="SAM" id="SignalP"/>
    </source>
</evidence>
<protein>
    <recommendedName>
        <fullName evidence="5">3-beta hydroxysteroid dehydrogenase/isomerase domain-containing protein</fullName>
    </recommendedName>
</protein>
<evidence type="ECO:0000313" key="7">
    <source>
        <dbReference type="Proteomes" id="UP000886520"/>
    </source>
</evidence>
<keyword evidence="3" id="KW-0812">Transmembrane</keyword>
<keyword evidence="3" id="KW-1133">Transmembrane helix</keyword>
<feature type="chain" id="PRO_5039380723" description="3-beta hydroxysteroid dehydrogenase/isomerase domain-containing protein" evidence="4">
    <location>
        <begin position="19"/>
        <end position="463"/>
    </location>
</feature>
<dbReference type="OrthoDB" id="2735536at2759"/>
<feature type="signal peptide" evidence="4">
    <location>
        <begin position="1"/>
        <end position="18"/>
    </location>
</feature>
<accession>A0A9D4Z3I8</accession>
<feature type="transmembrane region" description="Helical" evidence="3">
    <location>
        <begin position="406"/>
        <end position="427"/>
    </location>
</feature>
<feature type="transmembrane region" description="Helical" evidence="3">
    <location>
        <begin position="439"/>
        <end position="456"/>
    </location>
</feature>
<dbReference type="InterPro" id="IPR002225">
    <property type="entry name" value="3Beta_OHSteriod_DH/Estase"/>
</dbReference>
<dbReference type="PANTHER" id="PTHR43245">
    <property type="entry name" value="BIFUNCTIONAL POLYMYXIN RESISTANCE PROTEIN ARNA"/>
    <property type="match status" value="1"/>
</dbReference>
<reference evidence="6" key="1">
    <citation type="submission" date="2021-01" db="EMBL/GenBank/DDBJ databases">
        <title>Adiantum capillus-veneris genome.</title>
        <authorList>
            <person name="Fang Y."/>
            <person name="Liao Q."/>
        </authorList>
    </citation>
    <scope>NUCLEOTIDE SEQUENCE</scope>
    <source>
        <strain evidence="6">H3</strain>
        <tissue evidence="6">Leaf</tissue>
    </source>
</reference>
<dbReference type="Pfam" id="PF14934">
    <property type="entry name" value="TMEM254"/>
    <property type="match status" value="1"/>
</dbReference>
<dbReference type="InterPro" id="IPR028110">
    <property type="entry name" value="TMEM254"/>
</dbReference>
<keyword evidence="4" id="KW-0732">Signal</keyword>
<dbReference type="GO" id="GO:0006694">
    <property type="term" value="P:steroid biosynthetic process"/>
    <property type="evidence" value="ECO:0007669"/>
    <property type="project" value="InterPro"/>
</dbReference>
<keyword evidence="2" id="KW-0560">Oxidoreductase</keyword>
<comment type="caution">
    <text evidence="6">The sequence shown here is derived from an EMBL/GenBank/DDBJ whole genome shotgun (WGS) entry which is preliminary data.</text>
</comment>
<gene>
    <name evidence="6" type="ORF">GOP47_0024295</name>
</gene>
<proteinExistence type="inferred from homology"/>
<comment type="similarity">
    <text evidence="1">Belongs to the 3-beta-HSD family.</text>
</comment>
<keyword evidence="3" id="KW-0472">Membrane</keyword>
<keyword evidence="7" id="KW-1185">Reference proteome</keyword>
<dbReference type="InterPro" id="IPR050177">
    <property type="entry name" value="Lipid_A_modif_metabolic_enz"/>
</dbReference>
<sequence>MLVLCLFFEFSLFSVMLWFHDLMRSLDLANVYMHILRAICFNMLPGDIKQKNETDKALRGADCVFHLASYGISGKEMLQARRIDEVNLIGTCNVLDSCVKCGVKRLVFTSSYNVVFGGQQIVNGDENMGYFPAETHLDSYGRCKALAEQLVLKSNGRLLKSKDGYKLHTCAIRPAAVYGPHEEYHVPRFLNLAQKGIFMYYIGGAEVKTDWLYVDNLVQALLLASMGLIDDIPGRQRAPACGQAYFISDGAAVNSFKFMQPLMEGLGYQLPCRQLSVKSAMMFAWIFWGLYGLMYPWLDKAWLPQPPILPAEVHKVGITHNFSILKARQQLGYVPYVGPKEGLQRTLEFWRMKQIKELRSPELFIWIAIIGGMILTFCCAFLPPPYMGIFEWIRRVALFIFRSQKVVQAVFVLACIAHLGEGLYAWLLARKVDPANSKGWFWQTVALGFPSLRLLIRRSQGGG</sequence>
<feature type="transmembrane region" description="Helical" evidence="3">
    <location>
        <begin position="363"/>
        <end position="386"/>
    </location>
</feature>
<name>A0A9D4Z3I8_ADICA</name>
<evidence type="ECO:0000256" key="1">
    <source>
        <dbReference type="ARBA" id="ARBA00009219"/>
    </source>
</evidence>
<evidence type="ECO:0000259" key="5">
    <source>
        <dbReference type="Pfam" id="PF01073"/>
    </source>
</evidence>
<dbReference type="AlphaFoldDB" id="A0A9D4Z3I8"/>
<organism evidence="6 7">
    <name type="scientific">Adiantum capillus-veneris</name>
    <name type="common">Maidenhair fern</name>
    <dbReference type="NCBI Taxonomy" id="13818"/>
    <lineage>
        <taxon>Eukaryota</taxon>
        <taxon>Viridiplantae</taxon>
        <taxon>Streptophyta</taxon>
        <taxon>Embryophyta</taxon>
        <taxon>Tracheophyta</taxon>
        <taxon>Polypodiopsida</taxon>
        <taxon>Polypodiidae</taxon>
        <taxon>Polypodiales</taxon>
        <taxon>Pteridineae</taxon>
        <taxon>Pteridaceae</taxon>
        <taxon>Vittarioideae</taxon>
        <taxon>Adiantum</taxon>
    </lineage>
</organism>
<dbReference type="Gene3D" id="3.40.50.720">
    <property type="entry name" value="NAD(P)-binding Rossmann-like Domain"/>
    <property type="match status" value="1"/>
</dbReference>